<accession>A0A316ARR9</accession>
<dbReference type="EMBL" id="QGDT01000001">
    <property type="protein sequence ID" value="PWJ60393.1"/>
    <property type="molecule type" value="Genomic_DNA"/>
</dbReference>
<dbReference type="Proteomes" id="UP000245880">
    <property type="component" value="Unassembled WGS sequence"/>
</dbReference>
<protein>
    <recommendedName>
        <fullName evidence="3">CDP-glycerol glycerophosphotransferase (TagB/SpsB family)</fullName>
    </recommendedName>
</protein>
<dbReference type="RefSeq" id="WP_109672585.1">
    <property type="nucleotide sequence ID" value="NZ_QGDT01000001.1"/>
</dbReference>
<dbReference type="SUPFAM" id="SSF53756">
    <property type="entry name" value="UDP-Glycosyltransferase/glycogen phosphorylase"/>
    <property type="match status" value="1"/>
</dbReference>
<proteinExistence type="predicted"/>
<dbReference type="AlphaFoldDB" id="A0A316ARR9"/>
<evidence type="ECO:0000313" key="1">
    <source>
        <dbReference type="EMBL" id="PWJ60393.1"/>
    </source>
</evidence>
<reference evidence="1 2" key="1">
    <citation type="submission" date="2018-03" db="EMBL/GenBank/DDBJ databases">
        <title>Genomic Encyclopedia of Archaeal and Bacterial Type Strains, Phase II (KMG-II): from individual species to whole genera.</title>
        <authorList>
            <person name="Goeker M."/>
        </authorList>
    </citation>
    <scope>NUCLEOTIDE SEQUENCE [LARGE SCALE GENOMIC DNA]</scope>
    <source>
        <strain evidence="1 2">DSM 100346</strain>
    </source>
</reference>
<keyword evidence="2" id="KW-1185">Reference proteome</keyword>
<name>A0A316ARR9_9BACT</name>
<organism evidence="1 2">
    <name type="scientific">Dyadobacter jejuensis</name>
    <dbReference type="NCBI Taxonomy" id="1082580"/>
    <lineage>
        <taxon>Bacteria</taxon>
        <taxon>Pseudomonadati</taxon>
        <taxon>Bacteroidota</taxon>
        <taxon>Cytophagia</taxon>
        <taxon>Cytophagales</taxon>
        <taxon>Spirosomataceae</taxon>
        <taxon>Dyadobacter</taxon>
    </lineage>
</organism>
<gene>
    <name evidence="1" type="ORF">CLV98_101577</name>
</gene>
<evidence type="ECO:0000313" key="2">
    <source>
        <dbReference type="Proteomes" id="UP000245880"/>
    </source>
</evidence>
<comment type="caution">
    <text evidence="1">The sequence shown here is derived from an EMBL/GenBank/DDBJ whole genome shotgun (WGS) entry which is preliminary data.</text>
</comment>
<evidence type="ECO:0008006" key="3">
    <source>
        <dbReference type="Google" id="ProtNLM"/>
    </source>
</evidence>
<dbReference type="OrthoDB" id="1492777at2"/>
<sequence>MIHDKEFTQYKELKELLKFNDHGIDFEKVLALDICTLTYQTELSLPQIFYSFFLSNSLIKPLVAGLLKPGILVIEANTRPEFASLLKQMLKDLSNYEIVPLSDHRISILPNIFLALASFAFVWKRTHKILPLTSIIYLSSRLTYYRTIAKAIIKELENKKINCHTLVSFNCQVRLEALFTQFANNQGLKTYTLTHGMSYTSYRKFIPVDALNGENVTANKILVWGESNKTDLSRNFGIDPSRILTAGNPLYPLQKINVQQSFRCAVILLGRKIYDNGNQNILKVAAELKKQYGIEFAVRLHPSLDAQFYSQYCHKLGLSLADSTIQLKEMLQKSEYDFAIVNNSTTYYESMYHNMICFRYEPDENDAFHGLDDKFTNASSLYDRITTFKNADPYILNNEVKFVLEENLGMGINRYREILEN</sequence>